<name>A0A3E0HI66_9PSEU</name>
<comment type="caution">
    <text evidence="1">The sequence shown here is derived from an EMBL/GenBank/DDBJ whole genome shotgun (WGS) entry which is preliminary data.</text>
</comment>
<dbReference type="PANTHER" id="PTHR39217:SF1">
    <property type="entry name" value="GLUTATHIONE SYNTHETASE"/>
    <property type="match status" value="1"/>
</dbReference>
<keyword evidence="2" id="KW-1185">Reference proteome</keyword>
<proteinExistence type="predicted"/>
<dbReference type="SUPFAM" id="SSF56059">
    <property type="entry name" value="Glutathione synthetase ATP-binding domain-like"/>
    <property type="match status" value="1"/>
</dbReference>
<dbReference type="RefSeq" id="WP_116176266.1">
    <property type="nucleotide sequence ID" value="NZ_CP144375.1"/>
</dbReference>
<reference evidence="1 2" key="1">
    <citation type="submission" date="2018-08" db="EMBL/GenBank/DDBJ databases">
        <title>Genomic Encyclopedia of Archaeal and Bacterial Type Strains, Phase II (KMG-II): from individual species to whole genera.</title>
        <authorList>
            <person name="Goeker M."/>
        </authorList>
    </citation>
    <scope>NUCLEOTIDE SEQUENCE [LARGE SCALE GENOMIC DNA]</scope>
    <source>
        <strain evidence="1 2">DSM 45791</strain>
    </source>
</reference>
<evidence type="ECO:0000313" key="2">
    <source>
        <dbReference type="Proteomes" id="UP000256269"/>
    </source>
</evidence>
<dbReference type="InterPro" id="IPR053191">
    <property type="entry name" value="DcsG_Biosynth_Enzyme"/>
</dbReference>
<protein>
    <submittedName>
        <fullName evidence="1">Glutathione synthase/RimK-type ligase-like ATP-grasp enzyme</fullName>
    </submittedName>
</protein>
<keyword evidence="1" id="KW-0436">Ligase</keyword>
<sequence length="288" mass="31208">MIERLAWVTAREARGLDEDEPIALTALERTGVVVDVVDWNDLGVDWSGYDRVVLRSAWDYPQHLPDFLTWVEDVDAVSELVNPPATVRWNLDKQYLAELAEDGVSITPTVFARPGATARFPDGRFVVKPAVGAGSRDAAWYGPDEHHSATAHVARLHAAGLTVLIQPLLASVARHGEWPMVFFGGTFSHAASKRVTLPRAGAVEALFAAETNSGHSASPDQISVATAAVESVARRLGTPTYARVDLVRDDNDRYCVLEVELIEPSLFLPFADATAVDRFAEALVGSPG</sequence>
<dbReference type="Proteomes" id="UP000256269">
    <property type="component" value="Unassembled WGS sequence"/>
</dbReference>
<dbReference type="GO" id="GO:0016874">
    <property type="term" value="F:ligase activity"/>
    <property type="evidence" value="ECO:0007669"/>
    <property type="project" value="UniProtKB-KW"/>
</dbReference>
<evidence type="ECO:0000313" key="1">
    <source>
        <dbReference type="EMBL" id="REH46131.1"/>
    </source>
</evidence>
<dbReference type="PANTHER" id="PTHR39217">
    <property type="match status" value="1"/>
</dbReference>
<accession>A0A3E0HI66</accession>
<gene>
    <name evidence="1" type="ORF">BCF44_107264</name>
</gene>
<dbReference type="OrthoDB" id="3373978at2"/>
<organism evidence="1 2">
    <name type="scientific">Kutzneria buriramensis</name>
    <dbReference type="NCBI Taxonomy" id="1045776"/>
    <lineage>
        <taxon>Bacteria</taxon>
        <taxon>Bacillati</taxon>
        <taxon>Actinomycetota</taxon>
        <taxon>Actinomycetes</taxon>
        <taxon>Pseudonocardiales</taxon>
        <taxon>Pseudonocardiaceae</taxon>
        <taxon>Kutzneria</taxon>
    </lineage>
</organism>
<dbReference type="AlphaFoldDB" id="A0A3E0HI66"/>
<dbReference type="EMBL" id="QUNO01000007">
    <property type="protein sequence ID" value="REH46131.1"/>
    <property type="molecule type" value="Genomic_DNA"/>
</dbReference>